<gene>
    <name evidence="2" type="ORF">DHEL01_v202219</name>
</gene>
<proteinExistence type="predicted"/>
<sequence length="297" mass="31642">MPRGKGRGGRYNSQNATNFGGDVEMKDAGFPVGSRAKHSNNIRQNHESDRRSRVGQNSNSPPAGGSTRGGRPRGGASVPVSRRTRARANSSKRLSIISMASTARAEPWCDKCSRLNRQLHGYLLEILKTGEDAIGDWAYAVGASPDHMECEPAPERIIPEGYRRCSRQHHAGTEGNMGTAMPLVSGCTSNPHPFGAYAGQLESTSSSQSSARTSTSPFSLLGQGPDYPQRANATFPVLPGVNLPSRQTLVAIPENAGLQDPRQGAPSHALLPVPQPIQPPWDGGFGRPVVMYPSGIA</sequence>
<organism evidence="2 3">
    <name type="scientific">Diaporthe helianthi</name>
    <dbReference type="NCBI Taxonomy" id="158607"/>
    <lineage>
        <taxon>Eukaryota</taxon>
        <taxon>Fungi</taxon>
        <taxon>Dikarya</taxon>
        <taxon>Ascomycota</taxon>
        <taxon>Pezizomycotina</taxon>
        <taxon>Sordariomycetes</taxon>
        <taxon>Sordariomycetidae</taxon>
        <taxon>Diaporthales</taxon>
        <taxon>Diaporthaceae</taxon>
        <taxon>Diaporthe</taxon>
    </lineage>
</organism>
<evidence type="ECO:0000256" key="1">
    <source>
        <dbReference type="SAM" id="MobiDB-lite"/>
    </source>
</evidence>
<protein>
    <submittedName>
        <fullName evidence="2">Uncharacterized protein</fullName>
    </submittedName>
</protein>
<feature type="region of interest" description="Disordered" evidence="1">
    <location>
        <begin position="1"/>
        <end position="93"/>
    </location>
</feature>
<dbReference type="Proteomes" id="UP000094444">
    <property type="component" value="Unassembled WGS sequence"/>
</dbReference>
<dbReference type="InParanoid" id="A0A2P5IA40"/>
<dbReference type="EMBL" id="MAVT02000118">
    <property type="protein sequence ID" value="POS79371.1"/>
    <property type="molecule type" value="Genomic_DNA"/>
</dbReference>
<name>A0A2P5IA40_DIAHE</name>
<comment type="caution">
    <text evidence="2">The sequence shown here is derived from an EMBL/GenBank/DDBJ whole genome shotgun (WGS) entry which is preliminary data.</text>
</comment>
<keyword evidence="3" id="KW-1185">Reference proteome</keyword>
<evidence type="ECO:0000313" key="2">
    <source>
        <dbReference type="EMBL" id="POS79371.1"/>
    </source>
</evidence>
<accession>A0A2P5IA40</accession>
<dbReference type="AlphaFoldDB" id="A0A2P5IA40"/>
<reference evidence="2" key="1">
    <citation type="submission" date="2017-09" db="EMBL/GenBank/DDBJ databases">
        <title>Polyketide synthases of a Diaporthe helianthi virulent isolate.</title>
        <authorList>
            <person name="Baroncelli R."/>
        </authorList>
    </citation>
    <scope>NUCLEOTIDE SEQUENCE [LARGE SCALE GENOMIC DNA]</scope>
    <source>
        <strain evidence="2">7/96</strain>
    </source>
</reference>
<evidence type="ECO:0000313" key="3">
    <source>
        <dbReference type="Proteomes" id="UP000094444"/>
    </source>
</evidence>
<dbReference type="OrthoDB" id="5230315at2759"/>